<keyword evidence="2" id="KW-1185">Reference proteome</keyword>
<dbReference type="EMBL" id="PTJD01000009">
    <property type="protein sequence ID" value="PPK93786.1"/>
    <property type="molecule type" value="Genomic_DNA"/>
</dbReference>
<name>A0A2S6IHX7_9ACTN</name>
<reference evidence="1 2" key="1">
    <citation type="submission" date="2018-02" db="EMBL/GenBank/DDBJ databases">
        <title>Genomic Encyclopedia of Archaeal and Bacterial Type Strains, Phase II (KMG-II): from individual species to whole genera.</title>
        <authorList>
            <person name="Goeker M."/>
        </authorList>
    </citation>
    <scope>NUCLEOTIDE SEQUENCE [LARGE SCALE GENOMIC DNA]</scope>
    <source>
        <strain evidence="1 2">DSM 22857</strain>
    </source>
</reference>
<dbReference type="Proteomes" id="UP000239485">
    <property type="component" value="Unassembled WGS sequence"/>
</dbReference>
<accession>A0A2S6IHX7</accession>
<sequence length="138" mass="15335">MSGAVPTVADMAVVSFVDETTSGQRSDAWGLEVFEETLSVRELIRRRIFQEVAEHHARRPERFTGLVQPTATERAVNGERAPRRIDPEAQFARAVEAFSRNGFLVLVDDRQVTDLDAQVDLRSGTEVVFLKLVPLVGG</sequence>
<dbReference type="AlphaFoldDB" id="A0A2S6IHX7"/>
<proteinExistence type="predicted"/>
<protein>
    <submittedName>
        <fullName evidence="1">Uncharacterized protein</fullName>
    </submittedName>
</protein>
<organism evidence="1 2">
    <name type="scientific">Kineococcus xinjiangensis</name>
    <dbReference type="NCBI Taxonomy" id="512762"/>
    <lineage>
        <taxon>Bacteria</taxon>
        <taxon>Bacillati</taxon>
        <taxon>Actinomycetota</taxon>
        <taxon>Actinomycetes</taxon>
        <taxon>Kineosporiales</taxon>
        <taxon>Kineosporiaceae</taxon>
        <taxon>Kineococcus</taxon>
    </lineage>
</organism>
<comment type="caution">
    <text evidence="1">The sequence shown here is derived from an EMBL/GenBank/DDBJ whole genome shotgun (WGS) entry which is preliminary data.</text>
</comment>
<evidence type="ECO:0000313" key="2">
    <source>
        <dbReference type="Proteomes" id="UP000239485"/>
    </source>
</evidence>
<evidence type="ECO:0000313" key="1">
    <source>
        <dbReference type="EMBL" id="PPK93786.1"/>
    </source>
</evidence>
<gene>
    <name evidence="1" type="ORF">CLV92_10962</name>
</gene>